<evidence type="ECO:0000256" key="6">
    <source>
        <dbReference type="ARBA" id="ARBA00022737"/>
    </source>
</evidence>
<dbReference type="VEuPathDB" id="FungiDB:H257_01808"/>
<dbReference type="EC" id="2.4.1.255" evidence="3"/>
<protein>
    <recommendedName>
        <fullName evidence="3">protein O-GlcNAc transferase</fullName>
        <ecNumber evidence="3">2.4.1.255</ecNumber>
    </recommendedName>
</protein>
<evidence type="ECO:0000256" key="1">
    <source>
        <dbReference type="ARBA" id="ARBA00004922"/>
    </source>
</evidence>
<keyword evidence="7 8" id="KW-0802">TPR repeat</keyword>
<evidence type="ECO:0000256" key="4">
    <source>
        <dbReference type="ARBA" id="ARBA00022676"/>
    </source>
</evidence>
<sequence>MSITRATLVLVVIVFLTWTHVVGGYIYPSTEANQHLVIAALKEYTLGQRAADNGRVDDAITHYQHSIQAYELFGPAYNNLGILVHRRGHANDEAKRLHEHAAVVSLQQGDWETYASAHNNLGYLVRLGQEKSYEMTLRAIHHFDLALQVSPPNCSVGVYVSALYNKGSALYGLGNFDQAQLLLGHVLALEPSHGGAHLDMGNIYFHQGRLDKALHHQHLLVQLGSTIREVIGALNNQGQFLKEIGHVHDALASHTQALYLGPTDGNTLLNVITARRQLCLWEDADDWHDRLLELTSASLQGTGMERQIPALLPYDATLMNISDEMKKVIAMSNSGQWDQSVRHRHPPTIHTTKLNVGYVGYDFRNHPMGQLTIGALEQHNHSRIHLHAYAYGPNDNSTWRHRSEAACDVFRDVFEASDVDIAAQIHADGIHIAVDLMAHTRGARVGISGLKPAPILVNYLGYPGTMGSSFTDYAVVDRFVVPPTKAAATFTEKLVYLPHTYQVNSYEWGVDTVTWHDFNQSSFVFCNFNTINKMEPVAFGLWMAILKRVPRSVLWLLEPSRVDAGVVRTFRAEAAARGVDPSRLVFAPRLPRDQHLARLRHAHLFLDSVIYTAHTTASDMLWTHLPVLTLWGATFASRVAGSLMDTAVGSSLWTTHSIKEYEDLAVRLATTDTAALNALRLKLAHRAATSPLFDNRRTTFHLEHAYMCMASLGRRRMHIVVDPRDRNHLSRPTLQDMVQKTLALHEHGNVVAAKRGYARILAVESGHPDALHLYGLALYQEQQYGLAMQYMQASLEVANVGFFHGNLGQVFRVLNDTINATHHFATALALDPHQPQVFLNYMTLLRDTKQTSNLVDVYHQYGEKLLGLLPSGSEWDIRFEVAYAIAGAGEPFKAIDCLARVLNMTSSPSTAVVVRARYNLAALFSRVGQHDQANALSFETVRLEHESLRKTTLNETSQDNHPPPIHRLDQQQPRLVIYCHEYGQSWWGQWGPHSIDEGVGGSEEAVIYLSRELVALGYAVHVYGNPPHATTDSYGVQWHPHSHFDPTLVSDVFIAWRYHISTALATHAKLVYVWLHDMIDTGAFTPAYVATIDGIFCLSHAHAAGFAPHAALKVIATGNGVVSSPAMADQGINTPTHFVYGSSPSRGLETVLDSWGDIRRRLPTATLHVYYGFTRAFVQFAQPSDLWRQRMELLLRQDGITYVGLVDHDTLAKGYAAAGFYLYPTTYPETSCVSIMKAMAHGAIPITSKRGALAEVVGPFDLGPVEGLREGPMTEAWRLAWVDAVVAAVDMNTTRFRSDMKAHARSAFSWAKVASQWHHVFTRVSSELPNTNIDGAS</sequence>
<dbReference type="GeneID" id="20803804"/>
<dbReference type="InterPro" id="IPR029489">
    <property type="entry name" value="OGT/SEC/SPY_C"/>
</dbReference>
<feature type="domain" description="O-GlcNAc transferase C-terminal" evidence="10">
    <location>
        <begin position="278"/>
        <end position="504"/>
    </location>
</feature>
<name>W4H5Z7_APHAT</name>
<organism evidence="11">
    <name type="scientific">Aphanomyces astaci</name>
    <name type="common">Crayfish plague agent</name>
    <dbReference type="NCBI Taxonomy" id="112090"/>
    <lineage>
        <taxon>Eukaryota</taxon>
        <taxon>Sar</taxon>
        <taxon>Stramenopiles</taxon>
        <taxon>Oomycota</taxon>
        <taxon>Saprolegniomycetes</taxon>
        <taxon>Saprolegniales</taxon>
        <taxon>Verrucalvaceae</taxon>
        <taxon>Aphanomyces</taxon>
    </lineage>
</organism>
<dbReference type="OrthoDB" id="9991317at2759"/>
<evidence type="ECO:0000313" key="11">
    <source>
        <dbReference type="EMBL" id="ETV86689.1"/>
    </source>
</evidence>
<feature type="signal peptide" evidence="9">
    <location>
        <begin position="1"/>
        <end position="24"/>
    </location>
</feature>
<comment type="similarity">
    <text evidence="2">Belongs to the glycosyltransferase 41 family. O-GlcNAc transferase subfamily.</text>
</comment>
<dbReference type="SUPFAM" id="SSF53756">
    <property type="entry name" value="UDP-Glycosyltransferase/glycogen phosphorylase"/>
    <property type="match status" value="1"/>
</dbReference>
<dbReference type="RefSeq" id="XP_009823488.1">
    <property type="nucleotide sequence ID" value="XM_009825186.1"/>
</dbReference>
<reference evidence="11" key="1">
    <citation type="submission" date="2013-12" db="EMBL/GenBank/DDBJ databases">
        <title>The Genome Sequence of Aphanomyces astaci APO3.</title>
        <authorList>
            <consortium name="The Broad Institute Genomics Platform"/>
            <person name="Russ C."/>
            <person name="Tyler B."/>
            <person name="van West P."/>
            <person name="Dieguez-Uribeondo J."/>
            <person name="Young S.K."/>
            <person name="Zeng Q."/>
            <person name="Gargeya S."/>
            <person name="Fitzgerald M."/>
            <person name="Abouelleil A."/>
            <person name="Alvarado L."/>
            <person name="Chapman S.B."/>
            <person name="Gainer-Dewar J."/>
            <person name="Goldberg J."/>
            <person name="Griggs A."/>
            <person name="Gujja S."/>
            <person name="Hansen M."/>
            <person name="Howarth C."/>
            <person name="Imamovic A."/>
            <person name="Ireland A."/>
            <person name="Larimer J."/>
            <person name="McCowan C."/>
            <person name="Murphy C."/>
            <person name="Pearson M."/>
            <person name="Poon T.W."/>
            <person name="Priest M."/>
            <person name="Roberts A."/>
            <person name="Saif S."/>
            <person name="Shea T."/>
            <person name="Sykes S."/>
            <person name="Wortman J."/>
            <person name="Nusbaum C."/>
            <person name="Birren B."/>
        </authorList>
    </citation>
    <scope>NUCLEOTIDE SEQUENCE [LARGE SCALE GENOMIC DNA]</scope>
    <source>
        <strain evidence="11">APO3</strain>
    </source>
</reference>
<dbReference type="Gene3D" id="3.40.50.11380">
    <property type="match status" value="1"/>
</dbReference>
<dbReference type="PANTHER" id="PTHR44998:SF1">
    <property type="entry name" value="UDP-N-ACETYLGLUCOSAMINE--PEPTIDE N-ACETYLGLUCOSAMINYLTRANSFERASE 110 KDA SUBUNIT"/>
    <property type="match status" value="1"/>
</dbReference>
<dbReference type="InterPro" id="IPR011990">
    <property type="entry name" value="TPR-like_helical_dom_sf"/>
</dbReference>
<dbReference type="Pfam" id="PF13844">
    <property type="entry name" value="Glyco_transf_41"/>
    <property type="match status" value="2"/>
</dbReference>
<accession>W4H5Z7</accession>
<evidence type="ECO:0000256" key="9">
    <source>
        <dbReference type="SAM" id="SignalP"/>
    </source>
</evidence>
<dbReference type="Gene3D" id="3.40.50.2000">
    <property type="entry name" value="Glycogen Phosphorylase B"/>
    <property type="match status" value="2"/>
</dbReference>
<proteinExistence type="inferred from homology"/>
<dbReference type="STRING" id="112090.W4H5Z7"/>
<dbReference type="GO" id="GO:0006493">
    <property type="term" value="P:protein O-linked glycosylation"/>
    <property type="evidence" value="ECO:0007669"/>
    <property type="project" value="TreeGrafter"/>
</dbReference>
<keyword evidence="5" id="KW-0808">Transferase</keyword>
<evidence type="ECO:0000256" key="5">
    <source>
        <dbReference type="ARBA" id="ARBA00022679"/>
    </source>
</evidence>
<comment type="pathway">
    <text evidence="1">Protein modification; protein glycosylation.</text>
</comment>
<evidence type="ECO:0000256" key="2">
    <source>
        <dbReference type="ARBA" id="ARBA00005386"/>
    </source>
</evidence>
<dbReference type="SMART" id="SM00028">
    <property type="entry name" value="TPR"/>
    <property type="match status" value="6"/>
</dbReference>
<feature type="repeat" description="TPR" evidence="8">
    <location>
        <begin position="160"/>
        <end position="193"/>
    </location>
</feature>
<gene>
    <name evidence="11" type="ORF">H257_01808</name>
</gene>
<dbReference type="EMBL" id="KI913116">
    <property type="protein sequence ID" value="ETV86689.1"/>
    <property type="molecule type" value="Genomic_DNA"/>
</dbReference>
<keyword evidence="4" id="KW-0328">Glycosyltransferase</keyword>
<feature type="chain" id="PRO_5004841690" description="protein O-GlcNAc transferase" evidence="9">
    <location>
        <begin position="25"/>
        <end position="1337"/>
    </location>
</feature>
<dbReference type="Gene3D" id="1.25.40.10">
    <property type="entry name" value="Tetratricopeptide repeat domain"/>
    <property type="match status" value="3"/>
</dbReference>
<dbReference type="PROSITE" id="PS50005">
    <property type="entry name" value="TPR"/>
    <property type="match status" value="1"/>
</dbReference>
<evidence type="ECO:0000256" key="8">
    <source>
        <dbReference type="PROSITE-ProRule" id="PRU00339"/>
    </source>
</evidence>
<dbReference type="InterPro" id="IPR019734">
    <property type="entry name" value="TPR_rpt"/>
</dbReference>
<evidence type="ECO:0000256" key="3">
    <source>
        <dbReference type="ARBA" id="ARBA00011970"/>
    </source>
</evidence>
<keyword evidence="6" id="KW-0677">Repeat</keyword>
<feature type="domain" description="O-GlcNAc transferase C-terminal" evidence="10">
    <location>
        <begin position="518"/>
        <end position="699"/>
    </location>
</feature>
<dbReference type="GO" id="GO:0097363">
    <property type="term" value="F:protein O-acetylglucosaminyltransferase activity"/>
    <property type="evidence" value="ECO:0007669"/>
    <property type="project" value="UniProtKB-EC"/>
</dbReference>
<evidence type="ECO:0000256" key="7">
    <source>
        <dbReference type="ARBA" id="ARBA00022803"/>
    </source>
</evidence>
<keyword evidence="9" id="KW-0732">Signal</keyword>
<dbReference type="PANTHER" id="PTHR44998">
    <property type="match status" value="1"/>
</dbReference>
<evidence type="ECO:0000259" key="10">
    <source>
        <dbReference type="Pfam" id="PF13844"/>
    </source>
</evidence>
<dbReference type="SUPFAM" id="SSF48452">
    <property type="entry name" value="TPR-like"/>
    <property type="match status" value="2"/>
</dbReference>
<dbReference type="Pfam" id="PF13432">
    <property type="entry name" value="TPR_16"/>
    <property type="match status" value="1"/>
</dbReference>